<dbReference type="Gene3D" id="3.30.70.1050">
    <property type="entry name" value="Trigger factor ribosome-binding domain"/>
    <property type="match status" value="1"/>
</dbReference>
<dbReference type="EC" id="5.2.1.8" evidence="3 12"/>
<comment type="domain">
    <text evidence="12">Consists of 3 domains; the N-terminus binds the ribosome, the middle domain has PPIase activity, while the C-terminus has intrinsic chaperone activity on its own.</text>
</comment>
<dbReference type="SUPFAM" id="SSF54534">
    <property type="entry name" value="FKBP-like"/>
    <property type="match status" value="1"/>
</dbReference>
<name>A0A506UQX0_9PROT</name>
<dbReference type="Gene3D" id="1.10.3120.10">
    <property type="entry name" value="Trigger factor, C-terminal domain"/>
    <property type="match status" value="1"/>
</dbReference>
<dbReference type="SUPFAM" id="SSF109998">
    <property type="entry name" value="Triger factor/SurA peptide-binding domain-like"/>
    <property type="match status" value="1"/>
</dbReference>
<accession>A0A506UQX0</accession>
<gene>
    <name evidence="12" type="primary">tig</name>
    <name evidence="17" type="ORF">E3202_02110</name>
</gene>
<dbReference type="InterPro" id="IPR001179">
    <property type="entry name" value="PPIase_FKBP_dom"/>
</dbReference>
<dbReference type="GO" id="GO:0051301">
    <property type="term" value="P:cell division"/>
    <property type="evidence" value="ECO:0007669"/>
    <property type="project" value="UniProtKB-KW"/>
</dbReference>
<comment type="caution">
    <text evidence="17">The sequence shown here is derived from an EMBL/GenBank/DDBJ whole genome shotgun (WGS) entry which is preliminary data.</text>
</comment>
<dbReference type="InterPro" id="IPR046357">
    <property type="entry name" value="PPIase_dom_sf"/>
</dbReference>
<dbReference type="GO" id="GO:0005737">
    <property type="term" value="C:cytoplasm"/>
    <property type="evidence" value="ECO:0007669"/>
    <property type="project" value="UniProtKB-SubCell"/>
</dbReference>
<evidence type="ECO:0000256" key="12">
    <source>
        <dbReference type="HAMAP-Rule" id="MF_00303"/>
    </source>
</evidence>
<comment type="function">
    <text evidence="10 12">Involved in protein export. Acts as a chaperone by maintaining the newly synthesized protein in an open conformation. Functions as a peptidyl-prolyl cis-trans isomerase.</text>
</comment>
<keyword evidence="12" id="KW-0963">Cytoplasm</keyword>
<comment type="similarity">
    <text evidence="2 12 14">Belongs to the FKBP-type PPIase family. Tig subfamily.</text>
</comment>
<evidence type="ECO:0000256" key="11">
    <source>
        <dbReference type="ARBA" id="ARBA00029986"/>
    </source>
</evidence>
<feature type="compositionally biased region" description="Basic and acidic residues" evidence="15">
    <location>
        <begin position="459"/>
        <end position="480"/>
    </location>
</feature>
<keyword evidence="7 12" id="KW-0143">Chaperone</keyword>
<evidence type="ECO:0000256" key="8">
    <source>
        <dbReference type="ARBA" id="ARBA00023235"/>
    </source>
</evidence>
<proteinExistence type="inferred from homology"/>
<dbReference type="GO" id="GO:0044183">
    <property type="term" value="F:protein folding chaperone"/>
    <property type="evidence" value="ECO:0007669"/>
    <property type="project" value="TreeGrafter"/>
</dbReference>
<dbReference type="Gene3D" id="3.10.50.40">
    <property type="match status" value="1"/>
</dbReference>
<dbReference type="Proteomes" id="UP000315037">
    <property type="component" value="Unassembled WGS sequence"/>
</dbReference>
<dbReference type="InterPro" id="IPR036611">
    <property type="entry name" value="Trigger_fac_ribosome-bd_sf"/>
</dbReference>
<sequence>MQVTPTLNEGLKRAFTVAVPSADLQAAREERLKEVGKNANLPGFRPGKVPASVLKQRFGDSVNAEVMEKKLQESVAKLLEENDLRPATQPKVELVSKGDDGKDLEFKIEFEVMPEIPVPDLKGVKLTRLTSKVADEVVNRALEDIAGRNKRFETVEDVRPAGKGDILNVDFVGKVDGTPFEGGTAKDVNVELGGQGFIPGFAEQMEGLKPGEERTITVTFPADYPATELAGKEAAFDVKANALKKAVEAKVDDELAKSLGLEDLAQMRKLISEQAEGEYKQLSRMRIKRDLLDELAKQTDFEAPQGLVEAEFNQIWARIEEERKAGRLDPEEAAKDEETLKKEYHDIAERRVKLGLLLAEIARKENIEVSREELLGAMQQEARRYPGQEKMVFEFFTKNPQAIEGLRGPLLEDKVVDWLLEQADVTEKEVAAEELADLEKGQESSKAKAPKASKAKSKTSQDKEAKATEKAKEAEAPKAD</sequence>
<dbReference type="FunFam" id="3.10.50.40:FF:000001">
    <property type="entry name" value="Trigger factor"/>
    <property type="match status" value="1"/>
</dbReference>
<evidence type="ECO:0000259" key="16">
    <source>
        <dbReference type="PROSITE" id="PS50059"/>
    </source>
</evidence>
<dbReference type="GO" id="GO:0051083">
    <property type="term" value="P:'de novo' cotranslational protein folding"/>
    <property type="evidence" value="ECO:0007669"/>
    <property type="project" value="TreeGrafter"/>
</dbReference>
<keyword evidence="18" id="KW-1185">Reference proteome</keyword>
<dbReference type="PROSITE" id="PS50059">
    <property type="entry name" value="FKBP_PPIASE"/>
    <property type="match status" value="1"/>
</dbReference>
<evidence type="ECO:0000256" key="1">
    <source>
        <dbReference type="ARBA" id="ARBA00000971"/>
    </source>
</evidence>
<dbReference type="HAMAP" id="MF_00303">
    <property type="entry name" value="Trigger_factor_Tig"/>
    <property type="match status" value="1"/>
</dbReference>
<keyword evidence="8 12" id="KW-0413">Isomerase</keyword>
<dbReference type="Pfam" id="PF00254">
    <property type="entry name" value="FKBP_C"/>
    <property type="match status" value="1"/>
</dbReference>
<evidence type="ECO:0000256" key="13">
    <source>
        <dbReference type="PROSITE-ProRule" id="PRU00277"/>
    </source>
</evidence>
<feature type="domain" description="PPIase FKBP-type" evidence="16">
    <location>
        <begin position="164"/>
        <end position="224"/>
    </location>
</feature>
<dbReference type="GO" id="GO:0043335">
    <property type="term" value="P:protein unfolding"/>
    <property type="evidence" value="ECO:0007669"/>
    <property type="project" value="TreeGrafter"/>
</dbReference>
<comment type="catalytic activity">
    <reaction evidence="1 12 13">
        <text>[protein]-peptidylproline (omega=180) = [protein]-peptidylproline (omega=0)</text>
        <dbReference type="Rhea" id="RHEA:16237"/>
        <dbReference type="Rhea" id="RHEA-COMP:10747"/>
        <dbReference type="Rhea" id="RHEA-COMP:10748"/>
        <dbReference type="ChEBI" id="CHEBI:83833"/>
        <dbReference type="ChEBI" id="CHEBI:83834"/>
        <dbReference type="EC" id="5.2.1.8"/>
    </reaction>
</comment>
<evidence type="ECO:0000256" key="3">
    <source>
        <dbReference type="ARBA" id="ARBA00013194"/>
    </source>
</evidence>
<evidence type="ECO:0000256" key="5">
    <source>
        <dbReference type="ARBA" id="ARBA00022618"/>
    </source>
</evidence>
<evidence type="ECO:0000256" key="7">
    <source>
        <dbReference type="ARBA" id="ARBA00023186"/>
    </source>
</evidence>
<evidence type="ECO:0000256" key="4">
    <source>
        <dbReference type="ARBA" id="ARBA00016902"/>
    </source>
</evidence>
<dbReference type="PANTHER" id="PTHR30560:SF3">
    <property type="entry name" value="TRIGGER FACTOR-LIKE PROTEIN TIG, CHLOROPLASTIC"/>
    <property type="match status" value="1"/>
</dbReference>
<dbReference type="InterPro" id="IPR027304">
    <property type="entry name" value="Trigger_fact/SurA_dom_sf"/>
</dbReference>
<dbReference type="InterPro" id="IPR005215">
    <property type="entry name" value="Trig_fac"/>
</dbReference>
<dbReference type="InterPro" id="IPR008880">
    <property type="entry name" value="Trigger_fac_C"/>
</dbReference>
<reference evidence="17 18" key="1">
    <citation type="submission" date="2019-03" db="EMBL/GenBank/DDBJ databases">
        <title>The complete genome sequence of Neokomagataea sp. Jb2 NBRC113641.</title>
        <authorList>
            <person name="Chua K.-O."/>
            <person name="Chan K.-G."/>
            <person name="See-Too W.-S."/>
        </authorList>
    </citation>
    <scope>NUCLEOTIDE SEQUENCE [LARGE SCALE GENOMIC DNA]</scope>
    <source>
        <strain evidence="17 18">Jb2</strain>
    </source>
</reference>
<evidence type="ECO:0000313" key="17">
    <source>
        <dbReference type="EMBL" id="TPW35761.1"/>
    </source>
</evidence>
<comment type="subcellular location">
    <subcellularLocation>
        <location evidence="12">Cytoplasm</location>
    </subcellularLocation>
    <text evidence="12">About half TF is bound to the ribosome near the polypeptide exit tunnel while the other half is free in the cytoplasm.</text>
</comment>
<evidence type="ECO:0000256" key="6">
    <source>
        <dbReference type="ARBA" id="ARBA00023110"/>
    </source>
</evidence>
<evidence type="ECO:0000256" key="15">
    <source>
        <dbReference type="SAM" id="MobiDB-lite"/>
    </source>
</evidence>
<dbReference type="InterPro" id="IPR008881">
    <property type="entry name" value="Trigger_fac_ribosome-bd_bac"/>
</dbReference>
<dbReference type="Pfam" id="PF05698">
    <property type="entry name" value="Trigger_C"/>
    <property type="match status" value="1"/>
</dbReference>
<feature type="compositionally biased region" description="Basic residues" evidence="15">
    <location>
        <begin position="448"/>
        <end position="457"/>
    </location>
</feature>
<dbReference type="PIRSF" id="PIRSF003095">
    <property type="entry name" value="Trigger_factor"/>
    <property type="match status" value="1"/>
</dbReference>
<evidence type="ECO:0000256" key="2">
    <source>
        <dbReference type="ARBA" id="ARBA00005464"/>
    </source>
</evidence>
<evidence type="ECO:0000256" key="14">
    <source>
        <dbReference type="RuleBase" id="RU003914"/>
    </source>
</evidence>
<dbReference type="Pfam" id="PF05697">
    <property type="entry name" value="Trigger_N"/>
    <property type="match status" value="1"/>
</dbReference>
<dbReference type="NCBIfam" id="TIGR00115">
    <property type="entry name" value="tig"/>
    <property type="match status" value="1"/>
</dbReference>
<keyword evidence="6 12" id="KW-0697">Rotamase</keyword>
<dbReference type="InterPro" id="IPR037041">
    <property type="entry name" value="Trigger_fac_C_sf"/>
</dbReference>
<feature type="compositionally biased region" description="Basic and acidic residues" evidence="15">
    <location>
        <begin position="434"/>
        <end position="446"/>
    </location>
</feature>
<evidence type="ECO:0000256" key="9">
    <source>
        <dbReference type="ARBA" id="ARBA00023306"/>
    </source>
</evidence>
<dbReference type="GO" id="GO:0043022">
    <property type="term" value="F:ribosome binding"/>
    <property type="evidence" value="ECO:0007669"/>
    <property type="project" value="TreeGrafter"/>
</dbReference>
<protein>
    <recommendedName>
        <fullName evidence="4 12">Trigger factor</fullName>
        <shortName evidence="12">TF</shortName>
        <ecNumber evidence="3 12">5.2.1.8</ecNumber>
    </recommendedName>
    <alternativeName>
        <fullName evidence="11 12">PPIase</fullName>
    </alternativeName>
</protein>
<dbReference type="EMBL" id="SORZ01000001">
    <property type="protein sequence ID" value="TPW35761.1"/>
    <property type="molecule type" value="Genomic_DNA"/>
</dbReference>
<dbReference type="GO" id="GO:0015031">
    <property type="term" value="P:protein transport"/>
    <property type="evidence" value="ECO:0007669"/>
    <property type="project" value="UniProtKB-UniRule"/>
</dbReference>
<dbReference type="PANTHER" id="PTHR30560">
    <property type="entry name" value="TRIGGER FACTOR CHAPERONE AND PEPTIDYL-PROLYL CIS/TRANS ISOMERASE"/>
    <property type="match status" value="1"/>
</dbReference>
<evidence type="ECO:0000256" key="10">
    <source>
        <dbReference type="ARBA" id="ARBA00024849"/>
    </source>
</evidence>
<evidence type="ECO:0000313" key="18">
    <source>
        <dbReference type="Proteomes" id="UP000315037"/>
    </source>
</evidence>
<feature type="region of interest" description="Disordered" evidence="15">
    <location>
        <begin position="434"/>
        <end position="480"/>
    </location>
</feature>
<dbReference type="AlphaFoldDB" id="A0A506UQX0"/>
<dbReference type="GO" id="GO:0003755">
    <property type="term" value="F:peptidyl-prolyl cis-trans isomerase activity"/>
    <property type="evidence" value="ECO:0007669"/>
    <property type="project" value="UniProtKB-UniRule"/>
</dbReference>
<keyword evidence="5 12" id="KW-0132">Cell division</keyword>
<organism evidence="17 18">
    <name type="scientific">Oecophyllibacter saccharovorans</name>
    <dbReference type="NCBI Taxonomy" id="2558360"/>
    <lineage>
        <taxon>Bacteria</taxon>
        <taxon>Pseudomonadati</taxon>
        <taxon>Pseudomonadota</taxon>
        <taxon>Alphaproteobacteria</taxon>
        <taxon>Acetobacterales</taxon>
        <taxon>Acetobacteraceae</taxon>
        <taxon>Oecophyllibacter</taxon>
    </lineage>
</organism>
<dbReference type="SUPFAM" id="SSF102735">
    <property type="entry name" value="Trigger factor ribosome-binding domain"/>
    <property type="match status" value="1"/>
</dbReference>
<keyword evidence="9 12" id="KW-0131">Cell cycle</keyword>